<dbReference type="InterPro" id="IPR001750">
    <property type="entry name" value="ND/Mrp_TM"/>
</dbReference>
<comment type="function">
    <text evidence="1">Core subunit of the mitochondrial membrane respiratory chain NADH dehydrogenase (Complex I) that is believed to belong to the minimal assembly required for catalysis. Complex I functions in the transfer of electrons from NADH to the respiratory chain. The immediate electron acceptor for the enzyme is believed to be ubiquinone.</text>
</comment>
<feature type="transmembrane region" description="Helical" evidence="18">
    <location>
        <begin position="264"/>
        <end position="283"/>
    </location>
</feature>
<dbReference type="PANTHER" id="PTHR46552:SF1">
    <property type="entry name" value="NADH-UBIQUINONE OXIDOREDUCTASE CHAIN 2"/>
    <property type="match status" value="1"/>
</dbReference>
<sequence>MKLNTSKMMFIYVIFMTTLISLSSKLISLSSNNWLTIWIMMETALFMLIPLMSKNKINDQSMKYFIIQSTSSYILIFSILWNSLNETNLNSLMTLISLMIKIGMPPFHTWKPMMMSNLGWMECVILSTLIKIPPMVLINSLIDLKMLILPLTMTLMVGSISGIDQLNLKKLMAYSSIFNLTWMTSSFLLSKKISLTFMIIYSMLNLKTMFFFKLNNLIYTNQMMHMPLKMKLVMNLNLLSISGLPPLSGFFPKWIILNELIKNSIILPSIMVITSVISMFVYIQVNSFSFSNFYVKKKNNKIFWMKNLSAINLIILIAVINLWVY</sequence>
<proteinExistence type="inferred from homology"/>
<name>D2D0J8_LAOST</name>
<dbReference type="EMBL" id="FJ360695">
    <property type="protein sequence ID" value="ACI95039.1"/>
    <property type="molecule type" value="Genomic_DNA"/>
</dbReference>
<feature type="transmembrane region" description="Helical" evidence="18">
    <location>
        <begin position="304"/>
        <end position="324"/>
    </location>
</feature>
<evidence type="ECO:0000256" key="11">
    <source>
        <dbReference type="ARBA" id="ARBA00022982"/>
    </source>
</evidence>
<evidence type="ECO:0000256" key="3">
    <source>
        <dbReference type="ARBA" id="ARBA00007012"/>
    </source>
</evidence>
<geneLocation type="mitochondrion" evidence="20"/>
<feature type="transmembrane region" description="Helical" evidence="18">
    <location>
        <begin position="9"/>
        <end position="28"/>
    </location>
</feature>
<comment type="catalytic activity">
    <reaction evidence="17 18">
        <text>a ubiquinone + NADH + 5 H(+)(in) = a ubiquinol + NAD(+) + 4 H(+)(out)</text>
        <dbReference type="Rhea" id="RHEA:29091"/>
        <dbReference type="Rhea" id="RHEA-COMP:9565"/>
        <dbReference type="Rhea" id="RHEA-COMP:9566"/>
        <dbReference type="ChEBI" id="CHEBI:15378"/>
        <dbReference type="ChEBI" id="CHEBI:16389"/>
        <dbReference type="ChEBI" id="CHEBI:17976"/>
        <dbReference type="ChEBI" id="CHEBI:57540"/>
        <dbReference type="ChEBI" id="CHEBI:57945"/>
        <dbReference type="EC" id="7.1.1.2"/>
    </reaction>
</comment>
<dbReference type="GO" id="GO:0005743">
    <property type="term" value="C:mitochondrial inner membrane"/>
    <property type="evidence" value="ECO:0007669"/>
    <property type="project" value="UniProtKB-SubCell"/>
</dbReference>
<reference evidence="20" key="1">
    <citation type="journal article" date="2009" name="Zool. Sci.">
        <title>Complete mitochondrial genome of the small brown planthopper, Laodelphax striatellus (Delphacidae: Hemiptera), with a novel gene order.</title>
        <authorList>
            <person name="Song N."/>
            <person name="Liang A.P."/>
        </authorList>
    </citation>
    <scope>NUCLEOTIDE SEQUENCE</scope>
</reference>
<keyword evidence="9 18" id="KW-0999">Mitochondrion inner membrane</keyword>
<feature type="transmembrane region" description="Helical" evidence="18">
    <location>
        <begin position="34"/>
        <end position="52"/>
    </location>
</feature>
<feature type="transmembrane region" description="Helical" evidence="18">
    <location>
        <begin position="144"/>
        <end position="164"/>
    </location>
</feature>
<organism evidence="20">
    <name type="scientific">Laodelphax striatellus</name>
    <name type="common">Small brown planthopper</name>
    <name type="synonym">Delphax striatella</name>
    <dbReference type="NCBI Taxonomy" id="195883"/>
    <lineage>
        <taxon>Eukaryota</taxon>
        <taxon>Metazoa</taxon>
        <taxon>Ecdysozoa</taxon>
        <taxon>Arthropoda</taxon>
        <taxon>Hexapoda</taxon>
        <taxon>Insecta</taxon>
        <taxon>Pterygota</taxon>
        <taxon>Neoptera</taxon>
        <taxon>Paraneoptera</taxon>
        <taxon>Hemiptera</taxon>
        <taxon>Auchenorrhyncha</taxon>
        <taxon>Fulgoroidea</taxon>
        <taxon>Delphacidae</taxon>
        <taxon>Criomorphinae</taxon>
        <taxon>Laodelphax</taxon>
    </lineage>
</organism>
<evidence type="ECO:0000256" key="15">
    <source>
        <dbReference type="ARBA" id="ARBA00023128"/>
    </source>
</evidence>
<evidence type="ECO:0000256" key="2">
    <source>
        <dbReference type="ARBA" id="ARBA00004448"/>
    </source>
</evidence>
<evidence type="ECO:0000256" key="4">
    <source>
        <dbReference type="ARBA" id="ARBA00012944"/>
    </source>
</evidence>
<keyword evidence="13 18" id="KW-0520">NAD</keyword>
<evidence type="ECO:0000256" key="10">
    <source>
        <dbReference type="ARBA" id="ARBA00022967"/>
    </source>
</evidence>
<keyword evidence="12 18" id="KW-1133">Transmembrane helix</keyword>
<keyword evidence="8 18" id="KW-0812">Transmembrane</keyword>
<keyword evidence="7 18" id="KW-0679">Respiratory chain</keyword>
<dbReference type="GO" id="GO:0008137">
    <property type="term" value="F:NADH dehydrogenase (ubiquinone) activity"/>
    <property type="evidence" value="ECO:0007669"/>
    <property type="project" value="UniProtKB-EC"/>
</dbReference>
<evidence type="ECO:0000259" key="19">
    <source>
        <dbReference type="Pfam" id="PF00361"/>
    </source>
</evidence>
<gene>
    <name evidence="20" type="primary">nad2</name>
</gene>
<evidence type="ECO:0000256" key="8">
    <source>
        <dbReference type="ARBA" id="ARBA00022692"/>
    </source>
</evidence>
<evidence type="ECO:0000256" key="13">
    <source>
        <dbReference type="ARBA" id="ARBA00023027"/>
    </source>
</evidence>
<keyword evidence="16 18" id="KW-0472">Membrane</keyword>
<dbReference type="PRINTS" id="PR01436">
    <property type="entry name" value="NADHDHGNASE2"/>
</dbReference>
<feature type="transmembrane region" description="Helical" evidence="18">
    <location>
        <begin position="64"/>
        <end position="83"/>
    </location>
</feature>
<dbReference type="Pfam" id="PF00361">
    <property type="entry name" value="Proton_antipo_M"/>
    <property type="match status" value="1"/>
</dbReference>
<feature type="transmembrane region" description="Helical" evidence="18">
    <location>
        <begin position="119"/>
        <end position="138"/>
    </location>
</feature>
<evidence type="ECO:0000256" key="18">
    <source>
        <dbReference type="RuleBase" id="RU003403"/>
    </source>
</evidence>
<dbReference type="EC" id="7.1.1.2" evidence="4 18"/>
<evidence type="ECO:0000256" key="7">
    <source>
        <dbReference type="ARBA" id="ARBA00022660"/>
    </source>
</evidence>
<keyword evidence="15 18" id="KW-0496">Mitochondrion</keyword>
<keyword evidence="6" id="KW-0813">Transport</keyword>
<feature type="transmembrane region" description="Helical" evidence="18">
    <location>
        <begin position="195"/>
        <end position="212"/>
    </location>
</feature>
<evidence type="ECO:0000256" key="5">
    <source>
        <dbReference type="ARBA" id="ARBA00021008"/>
    </source>
</evidence>
<evidence type="ECO:0000256" key="1">
    <source>
        <dbReference type="ARBA" id="ARBA00003257"/>
    </source>
</evidence>
<evidence type="ECO:0000256" key="6">
    <source>
        <dbReference type="ARBA" id="ARBA00022448"/>
    </source>
</evidence>
<comment type="subcellular location">
    <subcellularLocation>
        <location evidence="2 18">Mitochondrion inner membrane</location>
        <topology evidence="2 18">Multi-pass membrane protein</topology>
    </subcellularLocation>
</comment>
<accession>D2D0J8</accession>
<feature type="domain" description="NADH:quinone oxidoreductase/Mrp antiporter transmembrane" evidence="19">
    <location>
        <begin position="83"/>
        <end position="278"/>
    </location>
</feature>
<comment type="function">
    <text evidence="18">Core subunit of the mitochondrial membrane respiratory chain NADH dehydrogenase (Complex I) which catalyzes electron transfer from NADH through the respiratory chain, using ubiquinone as an electron acceptor. Essential for the catalytic activity and assembly of complex I.</text>
</comment>
<evidence type="ECO:0000256" key="17">
    <source>
        <dbReference type="ARBA" id="ARBA00049551"/>
    </source>
</evidence>
<dbReference type="InterPro" id="IPR003917">
    <property type="entry name" value="NADH_UbQ_OxRdtase_chain2"/>
</dbReference>
<keyword evidence="14 18" id="KW-0830">Ubiquinone</keyword>
<keyword evidence="10 18" id="KW-1278">Translocase</keyword>
<evidence type="ECO:0000256" key="14">
    <source>
        <dbReference type="ARBA" id="ARBA00023075"/>
    </source>
</evidence>
<comment type="similarity">
    <text evidence="3 18">Belongs to the complex I subunit 2 family.</text>
</comment>
<evidence type="ECO:0000256" key="12">
    <source>
        <dbReference type="ARBA" id="ARBA00022989"/>
    </source>
</evidence>
<dbReference type="InterPro" id="IPR050175">
    <property type="entry name" value="Complex_I_Subunit_2"/>
</dbReference>
<protein>
    <recommendedName>
        <fullName evidence="5 18">NADH-ubiquinone oxidoreductase chain 2</fullName>
        <ecNumber evidence="4 18">7.1.1.2</ecNumber>
    </recommendedName>
</protein>
<evidence type="ECO:0000256" key="9">
    <source>
        <dbReference type="ARBA" id="ARBA00022792"/>
    </source>
</evidence>
<evidence type="ECO:0000256" key="16">
    <source>
        <dbReference type="ARBA" id="ARBA00023136"/>
    </source>
</evidence>
<dbReference type="PANTHER" id="PTHR46552">
    <property type="entry name" value="NADH-UBIQUINONE OXIDOREDUCTASE CHAIN 2"/>
    <property type="match status" value="1"/>
</dbReference>
<evidence type="ECO:0000313" key="20">
    <source>
        <dbReference type="EMBL" id="ACI95039.1"/>
    </source>
</evidence>
<dbReference type="GO" id="GO:0006120">
    <property type="term" value="P:mitochondrial electron transport, NADH to ubiquinone"/>
    <property type="evidence" value="ECO:0007669"/>
    <property type="project" value="InterPro"/>
</dbReference>
<dbReference type="AlphaFoldDB" id="D2D0J8"/>
<feature type="transmembrane region" description="Helical" evidence="18">
    <location>
        <begin position="232"/>
        <end position="252"/>
    </location>
</feature>
<keyword evidence="11 18" id="KW-0249">Electron transport</keyword>